<evidence type="ECO:0000256" key="2">
    <source>
        <dbReference type="SAM" id="Phobius"/>
    </source>
</evidence>
<keyword evidence="2" id="KW-0812">Transmembrane</keyword>
<keyword evidence="2" id="KW-1133">Transmembrane helix</keyword>
<proteinExistence type="predicted"/>
<feature type="transmembrane region" description="Helical" evidence="2">
    <location>
        <begin position="78"/>
        <end position="97"/>
    </location>
</feature>
<name>A0ABN0CFZ4_STRVE</name>
<keyword evidence="2" id="KW-0472">Membrane</keyword>
<gene>
    <name evidence="3" type="ORF">HMPREF9425_1220</name>
</gene>
<evidence type="ECO:0008006" key="5">
    <source>
        <dbReference type="Google" id="ProtNLM"/>
    </source>
</evidence>
<feature type="region of interest" description="Disordered" evidence="1">
    <location>
        <begin position="1"/>
        <end position="22"/>
    </location>
</feature>
<evidence type="ECO:0000256" key="1">
    <source>
        <dbReference type="SAM" id="MobiDB-lite"/>
    </source>
</evidence>
<dbReference type="Proteomes" id="UP000003697">
    <property type="component" value="Unassembled WGS sequence"/>
</dbReference>
<sequence length="105" mass="11122">MAVMASETLASEAASFASSEDVVKEIGSDLSELAEGKKDDTPKNIARIYKVIEANQVVKSSESQGDSSKEKGKSQTSMILFLVGVAVTLSISTIYFTKQGKKAGK</sequence>
<comment type="caution">
    <text evidence="3">The sequence shown here is derived from an EMBL/GenBank/DDBJ whole genome shotgun (WGS) entry which is preliminary data.</text>
</comment>
<dbReference type="EMBL" id="AEVI01000061">
    <property type="protein sequence ID" value="EFX95826.1"/>
    <property type="molecule type" value="Genomic_DNA"/>
</dbReference>
<keyword evidence="4" id="KW-1185">Reference proteome</keyword>
<organism evidence="3 4">
    <name type="scientific">Streptococcus vestibularis ATCC 49124</name>
    <dbReference type="NCBI Taxonomy" id="889206"/>
    <lineage>
        <taxon>Bacteria</taxon>
        <taxon>Bacillati</taxon>
        <taxon>Bacillota</taxon>
        <taxon>Bacilli</taxon>
        <taxon>Lactobacillales</taxon>
        <taxon>Streptococcaceae</taxon>
        <taxon>Streptococcus</taxon>
    </lineage>
</organism>
<evidence type="ECO:0000313" key="4">
    <source>
        <dbReference type="Proteomes" id="UP000003697"/>
    </source>
</evidence>
<feature type="compositionally biased region" description="Low complexity" evidence="1">
    <location>
        <begin position="1"/>
        <end position="20"/>
    </location>
</feature>
<reference evidence="3 4" key="1">
    <citation type="submission" date="2011-01" db="EMBL/GenBank/DDBJ databases">
        <authorList>
            <person name="Muzny D."/>
            <person name="Qin X."/>
            <person name="Buhay C."/>
            <person name="Dugan-Rocha S."/>
            <person name="Ding Y."/>
            <person name="Chen G."/>
            <person name="Hawes A."/>
            <person name="Holder M."/>
            <person name="Jhangiani S."/>
            <person name="Johnson A."/>
            <person name="Khan Z."/>
            <person name="Li Z."/>
            <person name="Liu W."/>
            <person name="Liu X."/>
            <person name="Perez L."/>
            <person name="Shen H."/>
            <person name="Wang Q."/>
            <person name="Watt J."/>
            <person name="Xi L."/>
            <person name="Xin Y."/>
            <person name="Zhou J."/>
            <person name="Deng J."/>
            <person name="Jiang H."/>
            <person name="Liu Y."/>
            <person name="Qu J."/>
            <person name="Song X.-Z."/>
            <person name="Zhang L."/>
            <person name="Villasana D."/>
            <person name="Johnson A."/>
            <person name="Liu J."/>
            <person name="Liyanage D."/>
            <person name="Lorensuhewa L."/>
            <person name="Robinson T."/>
            <person name="Song A."/>
            <person name="Song B.-B."/>
            <person name="Dinh H."/>
            <person name="Thornton R."/>
            <person name="Coyle M."/>
            <person name="Francisco L."/>
            <person name="Jackson L."/>
            <person name="Javaid M."/>
            <person name="Korchina V."/>
            <person name="Kovar C."/>
            <person name="Mata R."/>
            <person name="Mathew T."/>
            <person name="Ngo R."/>
            <person name="Nguyen L."/>
            <person name="Nguyen N."/>
            <person name="Okwuonu G."/>
            <person name="Ongeri F."/>
            <person name="Pham C."/>
            <person name="Simmons D."/>
            <person name="Wilczek-Boney K."/>
            <person name="Hale W."/>
            <person name="Jakkamsetti A."/>
            <person name="Pham P."/>
            <person name="Ruth R."/>
            <person name="San Lucas F."/>
            <person name="Warren J."/>
            <person name="Zhang J."/>
            <person name="Zhao Z."/>
            <person name="Zhou C."/>
            <person name="Zhu D."/>
            <person name="Lee S."/>
            <person name="Bess C."/>
            <person name="Blankenburg K."/>
            <person name="Forbes L."/>
            <person name="Fu Q."/>
            <person name="Gubbala S."/>
            <person name="Hirani K."/>
            <person name="Jayaseelan J.C."/>
            <person name="Lara F."/>
            <person name="Munidasa M."/>
            <person name="Palculict T."/>
            <person name="Patil S."/>
            <person name="Pu L.-L."/>
            <person name="Saada N."/>
            <person name="Tang L."/>
            <person name="Weissenberger G."/>
            <person name="Zhu Y."/>
            <person name="Hemphill L."/>
            <person name="Shang Y."/>
            <person name="Youmans B."/>
            <person name="Ayvaz T."/>
            <person name="Ross M."/>
            <person name="Santibanez J."/>
            <person name="Aqrawi P."/>
            <person name="Gross S."/>
            <person name="Joshi V."/>
            <person name="Fowler G."/>
            <person name="Nazareth L."/>
            <person name="Reid J."/>
            <person name="Worley K."/>
            <person name="Petrosino J."/>
            <person name="Highlander S."/>
            <person name="Gibbs R."/>
        </authorList>
    </citation>
    <scope>NUCLEOTIDE SEQUENCE [LARGE SCALE GENOMIC DNA]</scope>
    <source>
        <strain evidence="3 4">ATCC 49124</strain>
    </source>
</reference>
<protein>
    <recommendedName>
        <fullName evidence="5">LPXTG-motif cell wall anchor domain protein</fullName>
    </recommendedName>
</protein>
<accession>A0ABN0CFZ4</accession>
<evidence type="ECO:0000313" key="3">
    <source>
        <dbReference type="EMBL" id="EFX95826.1"/>
    </source>
</evidence>